<evidence type="ECO:0000313" key="3">
    <source>
        <dbReference type="Proteomes" id="UP000250079"/>
    </source>
</evidence>
<feature type="transmembrane region" description="Helical" evidence="1">
    <location>
        <begin position="116"/>
        <end position="140"/>
    </location>
</feature>
<feature type="transmembrane region" description="Helical" evidence="1">
    <location>
        <begin position="63"/>
        <end position="83"/>
    </location>
</feature>
<feature type="transmembrane region" description="Helical" evidence="1">
    <location>
        <begin position="12"/>
        <end position="37"/>
    </location>
</feature>
<dbReference type="RefSeq" id="WP_088915802.1">
    <property type="nucleotide sequence ID" value="NZ_CP018632.1"/>
</dbReference>
<dbReference type="Proteomes" id="UP000250079">
    <property type="component" value="Chromosome"/>
</dbReference>
<dbReference type="KEGG" id="gai:IMCC3135_00590"/>
<feature type="transmembrane region" description="Helical" evidence="1">
    <location>
        <begin position="90"/>
        <end position="110"/>
    </location>
</feature>
<keyword evidence="1" id="KW-1133">Transmembrane helix</keyword>
<protein>
    <submittedName>
        <fullName evidence="2">Uncharacterized protein</fullName>
    </submittedName>
</protein>
<evidence type="ECO:0000256" key="1">
    <source>
        <dbReference type="SAM" id="Phobius"/>
    </source>
</evidence>
<dbReference type="EMBL" id="CP018632">
    <property type="protein sequence ID" value="ASJ70244.1"/>
    <property type="molecule type" value="Genomic_DNA"/>
</dbReference>
<keyword evidence="3" id="KW-1185">Reference proteome</keyword>
<sequence>MRARRKAGTIYLLGLWVLISALAWPAYVFSSSLLAYLQGDGWQLDAWSQTPKRVMLEHFLNGYQQSLSITLPLGLIAVADYLLMSRKRISWWLAGISLPLTGALLALMLFQQAANALPTLVLTGLLLAIAYRFLDVLAGFTRRGRLR</sequence>
<reference evidence="2 3" key="1">
    <citation type="submission" date="2016-12" db="EMBL/GenBank/DDBJ databases">
        <authorList>
            <person name="Song W.-J."/>
            <person name="Kurnit D.M."/>
        </authorList>
    </citation>
    <scope>NUCLEOTIDE SEQUENCE [LARGE SCALE GENOMIC DNA]</scope>
    <source>
        <strain evidence="2 3">IMCC3135</strain>
    </source>
</reference>
<name>A0A2Z2NSU8_9GAMM</name>
<gene>
    <name evidence="2" type="ORF">IMCC3135_00590</name>
</gene>
<proteinExistence type="predicted"/>
<keyword evidence="1" id="KW-0812">Transmembrane</keyword>
<dbReference type="AlphaFoldDB" id="A0A2Z2NSU8"/>
<accession>A0A2Z2NSU8</accession>
<organism evidence="2 3">
    <name type="scientific">Granulosicoccus antarcticus IMCC3135</name>
    <dbReference type="NCBI Taxonomy" id="1192854"/>
    <lineage>
        <taxon>Bacteria</taxon>
        <taxon>Pseudomonadati</taxon>
        <taxon>Pseudomonadota</taxon>
        <taxon>Gammaproteobacteria</taxon>
        <taxon>Chromatiales</taxon>
        <taxon>Granulosicoccaceae</taxon>
        <taxon>Granulosicoccus</taxon>
    </lineage>
</organism>
<evidence type="ECO:0000313" key="2">
    <source>
        <dbReference type="EMBL" id="ASJ70244.1"/>
    </source>
</evidence>
<keyword evidence="1" id="KW-0472">Membrane</keyword>